<gene>
    <name evidence="1" type="ORF">A359_09120</name>
</gene>
<evidence type="ECO:0000313" key="1">
    <source>
        <dbReference type="EMBL" id="AFP85278.1"/>
    </source>
</evidence>
<dbReference type="HOGENOM" id="CLU_2865308_0_0_6"/>
<dbReference type="Proteomes" id="UP000003936">
    <property type="component" value="Chromosome"/>
</dbReference>
<name>J3YSL4_9ENTR</name>
<dbReference type="AlphaFoldDB" id="J3YSL4"/>
<keyword evidence="2" id="KW-1185">Reference proteome</keyword>
<evidence type="ECO:0000313" key="2">
    <source>
        <dbReference type="Proteomes" id="UP000003936"/>
    </source>
</evidence>
<dbReference type="EMBL" id="CP003546">
    <property type="protein sequence ID" value="AFP85278.1"/>
    <property type="molecule type" value="Genomic_DNA"/>
</dbReference>
<accession>J3YSL4</accession>
<sequence>MIWQSRLLKSAEYGIRAILQHNTARYKIICVTFIVHVVRKMLLILLNWRKSIPLDKQDNLFDRL</sequence>
<organism evidence="1 2">
    <name type="scientific">secondary endosymbiont of Ctenarytaina eucalypti</name>
    <dbReference type="NCBI Taxonomy" id="1199245"/>
    <lineage>
        <taxon>Bacteria</taxon>
        <taxon>Pseudomonadati</taxon>
        <taxon>Pseudomonadota</taxon>
        <taxon>Gammaproteobacteria</taxon>
        <taxon>Enterobacterales</taxon>
        <taxon>Enterobacteriaceae</taxon>
        <taxon>aphid secondary symbionts</taxon>
    </lineage>
</organism>
<reference evidence="1 2" key="1">
    <citation type="journal article" date="2012" name="Mol. Biol. Evol.">
        <title>Genome reduction and co-evolution between the primary and secondary bacterial symbionts of psyllids.</title>
        <authorList>
            <person name="Sloan D.B."/>
            <person name="Moran N.A."/>
        </authorList>
    </citation>
    <scope>NUCLEOTIDE SEQUENCE [LARGE SCALE GENOMIC DNA]</scope>
    <source>
        <strain evidence="1">Ceuc_S</strain>
    </source>
</reference>
<protein>
    <submittedName>
        <fullName evidence="1">Uncharacterized protein</fullName>
    </submittedName>
</protein>
<dbReference type="KEGG" id="sect:A359_09120"/>
<proteinExistence type="predicted"/>